<evidence type="ECO:0000256" key="1">
    <source>
        <dbReference type="ARBA" id="ARBA00006484"/>
    </source>
</evidence>
<reference evidence="4 5" key="1">
    <citation type="submission" date="2017-06" db="EMBL/GenBank/DDBJ databases">
        <title>Genome of Fusarium nygamai isolate CS10214.</title>
        <authorList>
            <person name="Gardiner D.M."/>
            <person name="Obanor F."/>
            <person name="Kazan K."/>
        </authorList>
    </citation>
    <scope>NUCLEOTIDE SEQUENCE [LARGE SCALE GENOMIC DNA]</scope>
    <source>
        <strain evidence="4 5">CS10214</strain>
    </source>
</reference>
<comment type="caution">
    <text evidence="4">The sequence shown here is derived from an EMBL/GenBank/DDBJ whole genome shotgun (WGS) entry which is preliminary data.</text>
</comment>
<evidence type="ECO:0000313" key="4">
    <source>
        <dbReference type="EMBL" id="PNP57747.1"/>
    </source>
</evidence>
<dbReference type="STRING" id="42673.A0A2K0UJ21"/>
<dbReference type="Gene3D" id="3.40.50.720">
    <property type="entry name" value="NAD(P)-binding Rossmann-like Domain"/>
    <property type="match status" value="1"/>
</dbReference>
<dbReference type="GO" id="GO:0016491">
    <property type="term" value="F:oxidoreductase activity"/>
    <property type="evidence" value="ECO:0007669"/>
    <property type="project" value="UniProtKB-KW"/>
</dbReference>
<comment type="similarity">
    <text evidence="1">Belongs to the short-chain dehydrogenases/reductases (SDR) family.</text>
</comment>
<feature type="region of interest" description="Disordered" evidence="3">
    <location>
        <begin position="363"/>
        <end position="384"/>
    </location>
</feature>
<dbReference type="SUPFAM" id="SSF51735">
    <property type="entry name" value="NAD(P)-binding Rossmann-fold domains"/>
    <property type="match status" value="1"/>
</dbReference>
<name>A0A2K0UJ21_GIBNY</name>
<dbReference type="PANTHER" id="PTHR43976:SF16">
    <property type="entry name" value="SHORT-CHAIN DEHYDROGENASE_REDUCTASE FAMILY PROTEIN"/>
    <property type="match status" value="1"/>
</dbReference>
<dbReference type="AlphaFoldDB" id="A0A2K0UJ21"/>
<keyword evidence="5" id="KW-1185">Reference proteome</keyword>
<organism evidence="4 5">
    <name type="scientific">Gibberella nygamai</name>
    <name type="common">Bean root rot disease fungus</name>
    <name type="synonym">Fusarium nygamai</name>
    <dbReference type="NCBI Taxonomy" id="42673"/>
    <lineage>
        <taxon>Eukaryota</taxon>
        <taxon>Fungi</taxon>
        <taxon>Dikarya</taxon>
        <taxon>Ascomycota</taxon>
        <taxon>Pezizomycotina</taxon>
        <taxon>Sordariomycetes</taxon>
        <taxon>Hypocreomycetidae</taxon>
        <taxon>Hypocreales</taxon>
        <taxon>Nectriaceae</taxon>
        <taxon>Fusarium</taxon>
        <taxon>Fusarium fujikuroi species complex</taxon>
    </lineage>
</organism>
<dbReference type="InterPro" id="IPR051911">
    <property type="entry name" value="SDR_oxidoreductase"/>
</dbReference>
<evidence type="ECO:0000256" key="3">
    <source>
        <dbReference type="SAM" id="MobiDB-lite"/>
    </source>
</evidence>
<dbReference type="InterPro" id="IPR036291">
    <property type="entry name" value="NAD(P)-bd_dom_sf"/>
</dbReference>
<keyword evidence="2" id="KW-0560">Oxidoreductase</keyword>
<sequence>MADADLSPSAATHNSPRTWLLTSALSPLAIRLIRTLLAHGDYVVACFPPHEIDHEDRSAEFRELVNECKSTRKDREGWKDRIRGIRCDGVAMGSCGAAVAEAVQVFGHIDILLCCKSEAVIGTVEELLTTPFTQNLVRDQFESVFFSQVNLIRAALPQLRSQHTGHIIVLTSTSGHIGTPSMSIYTAATWALEGFCDSLAYEIAPFNIKVTIVQPNKEVQSLTNRLTFAPQMPAYDQELESVPSIRDILTNVLNTHPDTALPFPLSPGPSPMPHASSVIEPDVVPGEIFHRYPKLPPDAADKLVMETVHALSAIGGHENPPARHIVGHEGAIAVKEKLKTVAEELEDFVEASLSVDIFESELQAEVRDGKTPEQSPQGRPSSTG</sequence>
<dbReference type="InterPro" id="IPR002347">
    <property type="entry name" value="SDR_fam"/>
</dbReference>
<evidence type="ECO:0000313" key="5">
    <source>
        <dbReference type="Proteomes" id="UP000236664"/>
    </source>
</evidence>
<gene>
    <name evidence="4" type="ORF">FNYG_15186</name>
</gene>
<protein>
    <submittedName>
        <fullName evidence="4">Uncharacterized protein</fullName>
    </submittedName>
</protein>
<dbReference type="PANTHER" id="PTHR43976">
    <property type="entry name" value="SHORT CHAIN DEHYDROGENASE"/>
    <property type="match status" value="1"/>
</dbReference>
<proteinExistence type="inferred from homology"/>
<dbReference type="Proteomes" id="UP000236664">
    <property type="component" value="Unassembled WGS sequence"/>
</dbReference>
<dbReference type="Pfam" id="PF00106">
    <property type="entry name" value="adh_short"/>
    <property type="match status" value="1"/>
</dbReference>
<dbReference type="OrthoDB" id="1933717at2759"/>
<accession>A0A2K0UJ21</accession>
<dbReference type="EMBL" id="MTQA01000481">
    <property type="protein sequence ID" value="PNP57747.1"/>
    <property type="molecule type" value="Genomic_DNA"/>
</dbReference>
<evidence type="ECO:0000256" key="2">
    <source>
        <dbReference type="ARBA" id="ARBA00023002"/>
    </source>
</evidence>
<feature type="compositionally biased region" description="Polar residues" evidence="3">
    <location>
        <begin position="372"/>
        <end position="384"/>
    </location>
</feature>